<dbReference type="InterPro" id="IPR043129">
    <property type="entry name" value="ATPase_NBD"/>
</dbReference>
<dbReference type="PANTHER" id="PTHR32432:SF13">
    <property type="entry name" value="ETHANOLAMINE AMMONIA-LYASE REACTIVASE EUTA"/>
    <property type="match status" value="1"/>
</dbReference>
<evidence type="ECO:0000313" key="1">
    <source>
        <dbReference type="EMBL" id="SDI55958.1"/>
    </source>
</evidence>
<protein>
    <submittedName>
        <fullName evidence="1">Ethanolamine utilization protein EutA</fullName>
    </submittedName>
</protein>
<name>A0A1G8LJX1_9FIRM</name>
<dbReference type="SUPFAM" id="SSF53067">
    <property type="entry name" value="Actin-like ATPase domain"/>
    <property type="match status" value="1"/>
</dbReference>
<dbReference type="EMBL" id="FNCP01000050">
    <property type="protein sequence ID" value="SDI55958.1"/>
    <property type="molecule type" value="Genomic_DNA"/>
</dbReference>
<dbReference type="STRING" id="1121419.SAMN05443529_1506"/>
<dbReference type="InterPro" id="IPR050696">
    <property type="entry name" value="FtsA/MreB"/>
</dbReference>
<dbReference type="Pfam" id="PF06277">
    <property type="entry name" value="EutA"/>
    <property type="match status" value="1"/>
</dbReference>
<evidence type="ECO:0000313" key="2">
    <source>
        <dbReference type="Proteomes" id="UP000198656"/>
    </source>
</evidence>
<dbReference type="Proteomes" id="UP000198656">
    <property type="component" value="Unassembled WGS sequence"/>
</dbReference>
<proteinExistence type="predicted"/>
<reference evidence="2" key="1">
    <citation type="submission" date="2016-10" db="EMBL/GenBank/DDBJ databases">
        <authorList>
            <person name="Varghese N."/>
            <person name="Submissions S."/>
        </authorList>
    </citation>
    <scope>NUCLEOTIDE SEQUENCE [LARGE SCALE GENOMIC DNA]</scope>
    <source>
        <strain evidence="2">DSM 8344</strain>
    </source>
</reference>
<dbReference type="InterPro" id="IPR009377">
    <property type="entry name" value="EutA"/>
</dbReference>
<dbReference type="PANTHER" id="PTHR32432">
    <property type="entry name" value="CELL DIVISION PROTEIN FTSA-RELATED"/>
    <property type="match status" value="1"/>
</dbReference>
<organism evidence="1 2">
    <name type="scientific">Desulfosporosinus hippei DSM 8344</name>
    <dbReference type="NCBI Taxonomy" id="1121419"/>
    <lineage>
        <taxon>Bacteria</taxon>
        <taxon>Bacillati</taxon>
        <taxon>Bacillota</taxon>
        <taxon>Clostridia</taxon>
        <taxon>Eubacteriales</taxon>
        <taxon>Desulfitobacteriaceae</taxon>
        <taxon>Desulfosporosinus</taxon>
    </lineage>
</organism>
<dbReference type="RefSeq" id="WP_242876410.1">
    <property type="nucleotide sequence ID" value="NZ_FNCP01000050.1"/>
</dbReference>
<dbReference type="Gene3D" id="3.30.420.40">
    <property type="match status" value="1"/>
</dbReference>
<gene>
    <name evidence="1" type="ORF">SAMN05443529_1506</name>
</gene>
<accession>A0A1G8LJX1</accession>
<keyword evidence="2" id="KW-1185">Reference proteome</keyword>
<dbReference type="PIRSF" id="PIRSF012293">
    <property type="entry name" value="EutA"/>
    <property type="match status" value="1"/>
</dbReference>
<dbReference type="AlphaFoldDB" id="A0A1G8LJX1"/>
<sequence>MAYGNNMAKEMTLVSVGIDIGTTTTQLVISRLTLVNVMPGSQVPKVEISHKSIAYLGKVHFTPFEDRQHVDGAALRKIIAKEYEKAGVRPEQIDTGAIIITGETAKKENASEIIHSLADYAGDFVVATAGPDLESVIAGKGSGAEALSKRLHGCIANIDIGGGTTNIAYFDRGKCIGTACINVGGRLFEVDPISHNLTFISPPAEKILSHFYPNTVQTQGEEELVIIKHCLRSMVECVERVIFQEPLLPQDNCLVMTNLLPNVKIDGVVFSGGVARYIYLPGINEWWIHGDVGPLLAEAFRESRIYSSLPVHEGTETIHATVLGAGAHTVNVSGSTITVSEHTLPLRNVPAVYPELNASGGFTWLKSTENYTDALYRTVALIVPPLPNTDFTTILSLAETLAGELPSIKGEPKVVIAQQDIAKVLGQTLQRLLTNMPIVCLDGIELAFGDFLDIAKPLPHQDAVPVIVKTLVFAR</sequence>